<dbReference type="EMBL" id="CDMZ01002194">
    <property type="protein sequence ID" value="CEM41231.1"/>
    <property type="molecule type" value="Genomic_DNA"/>
</dbReference>
<feature type="compositionally biased region" description="Basic and acidic residues" evidence="1">
    <location>
        <begin position="587"/>
        <end position="604"/>
    </location>
</feature>
<gene>
    <name evidence="2" type="ORF">Cvel_25904</name>
</gene>
<feature type="compositionally biased region" description="Low complexity" evidence="1">
    <location>
        <begin position="429"/>
        <end position="450"/>
    </location>
</feature>
<feature type="compositionally biased region" description="Low complexity" evidence="1">
    <location>
        <begin position="823"/>
        <end position="837"/>
    </location>
</feature>
<feature type="region of interest" description="Disordered" evidence="1">
    <location>
        <begin position="176"/>
        <end position="242"/>
    </location>
</feature>
<feature type="compositionally biased region" description="Basic and acidic residues" evidence="1">
    <location>
        <begin position="838"/>
        <end position="849"/>
    </location>
</feature>
<reference evidence="2" key="1">
    <citation type="submission" date="2014-11" db="EMBL/GenBank/DDBJ databases">
        <authorList>
            <person name="Otto D Thomas"/>
            <person name="Naeem Raeece"/>
        </authorList>
    </citation>
    <scope>NUCLEOTIDE SEQUENCE</scope>
</reference>
<feature type="compositionally biased region" description="Basic and acidic residues" evidence="1">
    <location>
        <begin position="657"/>
        <end position="679"/>
    </location>
</feature>
<feature type="region of interest" description="Disordered" evidence="1">
    <location>
        <begin position="560"/>
        <end position="724"/>
    </location>
</feature>
<sequence>MEDSDTLYLAVNELRELINGVREDDLPLVIRTVVNCRPFARLSSKKGHLGLVPFIAKRLCRDGECLSYGLLQQLLRFIAGCGVFQEVQETAGRAAAHIWQHAAASDDLEAEGDTYAGLRIFCRTLDLFAAVFIPLLDQGSGANLHVKEGAAVCLAAVSPHISAAFRGLSRRFGLRSMAEGGGEGGTGGKGKGKATGGSGTEEKTSAASATAETKTEGADGTETGETDQTQTAVSRSSSHPPSSLTVRLLFLSFLRQTATGRTNETGDTGTGGGSSGTGTGKLEAGSAALDAMKAFVENLIAAVKWNYTLHSHLLRVAPFLPPLTGLCVHHLRQPPRLPAGVSVVDVPSEVVPDGPLSPADMSRLQGLPRPVLLSADLATVCAAVLGHVARVLRALAGSVSMSRSPSPSHTLGLASEDPTGMGGCTTVTSGGVTVSRTGGTSGKSTGAESSQLSGGKQTRTATDTLLSTPLAGTGDPFAFAGVALCEVKKDVLEALDGFPLLRLLRGNSKLQAAVKYAQCAWERLPVSDCVPPPGRRLSLRDEGSAYLKFLCTQRSNMKTGSTLYRHTARSTSRRSADRSHSRSRSRSPRDRLRSTRSTGRDSQDSSKSPRRSKRRDSLASIGVSTESHRGDRGRRKGRDRRDAATSAADSRSSRSRSSRDSRRSGGEDRRRGSRSDSRRRGSTVGTSGVSRESRATETATDSMTRTRDSQTISTAPTSAHAHIQASTLTTDSATDALHTATASASVGTSSGVMTSTERRRSDASTSYDGYRRPSQDRGVGGSDWRGGEDRGVGDGRTGRRPVEGSTMTTDNDGTVLPGSLTPRGSSSATATGTGTDTMDGRGEAGRRESSSQSEIGGRQRRESTSQCEDSRSRGDGGSQHEGDRGYRRDSASQHEGGGMRDGATTPAGGETGSLKEGRKKLETEKQTAGRERGDLEVM</sequence>
<feature type="region of interest" description="Disordered" evidence="1">
    <location>
        <begin position="429"/>
        <end position="458"/>
    </location>
</feature>
<proteinExistence type="predicted"/>
<evidence type="ECO:0000313" key="2">
    <source>
        <dbReference type="EMBL" id="CEM41231.1"/>
    </source>
</evidence>
<feature type="compositionally biased region" description="Gly residues" evidence="1">
    <location>
        <begin position="268"/>
        <end position="279"/>
    </location>
</feature>
<feature type="compositionally biased region" description="Basic and acidic residues" evidence="1">
    <location>
        <begin position="785"/>
        <end position="802"/>
    </location>
</feature>
<dbReference type="VEuPathDB" id="CryptoDB:Cvel_25904"/>
<feature type="compositionally biased region" description="Low complexity" evidence="1">
    <location>
        <begin position="205"/>
        <end position="242"/>
    </location>
</feature>
<evidence type="ECO:0000256" key="1">
    <source>
        <dbReference type="SAM" id="MobiDB-lite"/>
    </source>
</evidence>
<feature type="region of interest" description="Disordered" evidence="1">
    <location>
        <begin position="741"/>
        <end position="938"/>
    </location>
</feature>
<feature type="compositionally biased region" description="Polar residues" evidence="1">
    <location>
        <begin position="696"/>
        <end position="717"/>
    </location>
</feature>
<feature type="compositionally biased region" description="Gly residues" evidence="1">
    <location>
        <begin position="179"/>
        <end position="199"/>
    </location>
</feature>
<feature type="compositionally biased region" description="Basic and acidic residues" evidence="1">
    <location>
        <begin position="857"/>
        <end position="892"/>
    </location>
</feature>
<feature type="compositionally biased region" description="Basic and acidic residues" evidence="1">
    <location>
        <begin position="913"/>
        <end position="938"/>
    </location>
</feature>
<accession>A0A0G4HB95</accession>
<name>A0A0G4HB95_9ALVE</name>
<dbReference type="AlphaFoldDB" id="A0A0G4HB95"/>
<protein>
    <submittedName>
        <fullName evidence="2">Uncharacterized protein</fullName>
    </submittedName>
</protein>
<organism evidence="2">
    <name type="scientific">Chromera velia CCMP2878</name>
    <dbReference type="NCBI Taxonomy" id="1169474"/>
    <lineage>
        <taxon>Eukaryota</taxon>
        <taxon>Sar</taxon>
        <taxon>Alveolata</taxon>
        <taxon>Colpodellida</taxon>
        <taxon>Chromeraceae</taxon>
        <taxon>Chromera</taxon>
    </lineage>
</organism>
<feature type="region of interest" description="Disordered" evidence="1">
    <location>
        <begin position="259"/>
        <end position="279"/>
    </location>
</feature>
<feature type="compositionally biased region" description="Low complexity" evidence="1">
    <location>
        <begin position="741"/>
        <end position="755"/>
    </location>
</feature>